<dbReference type="PATRIC" id="fig|766150.3.peg.3704"/>
<accession>I6CHJ0</accession>
<evidence type="ECO:0000313" key="1">
    <source>
        <dbReference type="EMBL" id="EIQ18982.1"/>
    </source>
</evidence>
<proteinExistence type="predicted"/>
<dbReference type="EMBL" id="AKMY01000063">
    <property type="protein sequence ID" value="EIQ18982.1"/>
    <property type="molecule type" value="Genomic_DNA"/>
</dbReference>
<protein>
    <submittedName>
        <fullName evidence="1">Uncharacterized protein</fullName>
    </submittedName>
</protein>
<dbReference type="AlphaFoldDB" id="I6CHJ0"/>
<name>I6CHJ0_SHIFL</name>
<comment type="caution">
    <text evidence="1">The sequence shown here is derived from an EMBL/GenBank/DDBJ whole genome shotgun (WGS) entry which is preliminary data.</text>
</comment>
<organism evidence="1 2">
    <name type="scientific">Shigella flexneri K-315</name>
    <dbReference type="NCBI Taxonomy" id="766150"/>
    <lineage>
        <taxon>Bacteria</taxon>
        <taxon>Pseudomonadati</taxon>
        <taxon>Pseudomonadota</taxon>
        <taxon>Gammaproteobacteria</taxon>
        <taxon>Enterobacterales</taxon>
        <taxon>Enterobacteriaceae</taxon>
        <taxon>Shigella</taxon>
    </lineage>
</organism>
<sequence length="45" mass="4958">MTNRLNDGGGEEPVAYEIAESIAWILTGVMPGRQNILLLITYFCS</sequence>
<gene>
    <name evidence="1" type="ORF">SFK315_3805</name>
</gene>
<reference evidence="1 2" key="1">
    <citation type="submission" date="2012-03" db="EMBL/GenBank/DDBJ databases">
        <authorList>
            <person name="Rasko D."/>
            <person name="Redman J."/>
            <person name="Daugherty S.C."/>
            <person name="Tallon L."/>
            <person name="Sadzewicz L."/>
            <person name="Jones K."/>
            <person name="Santana-Cruz I."/>
            <person name="Liu X."/>
        </authorList>
    </citation>
    <scope>NUCLEOTIDE SEQUENCE [LARGE SCALE GENOMIC DNA]</scope>
    <source>
        <strain evidence="1 2">K-315</strain>
    </source>
</reference>
<dbReference type="Proteomes" id="UP000005407">
    <property type="component" value="Unassembled WGS sequence"/>
</dbReference>
<evidence type="ECO:0000313" key="2">
    <source>
        <dbReference type="Proteomes" id="UP000005407"/>
    </source>
</evidence>